<dbReference type="SMART" id="SM00091">
    <property type="entry name" value="PAS"/>
    <property type="match status" value="2"/>
</dbReference>
<dbReference type="InterPro" id="IPR029787">
    <property type="entry name" value="Nucleotide_cyclase"/>
</dbReference>
<dbReference type="Gene3D" id="3.40.50.2300">
    <property type="match status" value="2"/>
</dbReference>
<dbReference type="Pfam" id="PF13188">
    <property type="entry name" value="PAS_8"/>
    <property type="match status" value="1"/>
</dbReference>
<dbReference type="PROSITE" id="PS50112">
    <property type="entry name" value="PAS"/>
    <property type="match status" value="1"/>
</dbReference>
<dbReference type="Pfam" id="PF04392">
    <property type="entry name" value="ABC_sub_bind"/>
    <property type="match status" value="1"/>
</dbReference>
<dbReference type="RefSeq" id="WP_274166423.1">
    <property type="nucleotide sequence ID" value="NZ_JAJUBC010000032.1"/>
</dbReference>
<evidence type="ECO:0000259" key="5">
    <source>
        <dbReference type="PROSITE" id="PS50887"/>
    </source>
</evidence>
<dbReference type="PANTHER" id="PTHR44757:SF4">
    <property type="entry name" value="DIGUANYLATE CYCLASE DGCE-RELATED"/>
    <property type="match status" value="1"/>
</dbReference>
<dbReference type="Gene3D" id="3.20.20.450">
    <property type="entry name" value="EAL domain"/>
    <property type="match status" value="1"/>
</dbReference>
<dbReference type="Pfam" id="PF00563">
    <property type="entry name" value="EAL"/>
    <property type="match status" value="1"/>
</dbReference>
<dbReference type="CDD" id="cd01949">
    <property type="entry name" value="GGDEF"/>
    <property type="match status" value="1"/>
</dbReference>
<gene>
    <name evidence="6" type="ORF">LRP50_21195</name>
</gene>
<dbReference type="InterPro" id="IPR000700">
    <property type="entry name" value="PAS-assoc_C"/>
</dbReference>
<comment type="caution">
    <text evidence="6">The sequence shown here is derived from an EMBL/GenBank/DDBJ whole genome shotgun (WGS) entry which is preliminary data.</text>
</comment>
<dbReference type="InterPro" id="IPR035919">
    <property type="entry name" value="EAL_sf"/>
</dbReference>
<dbReference type="NCBIfam" id="TIGR00254">
    <property type="entry name" value="GGDEF"/>
    <property type="match status" value="1"/>
</dbReference>
<dbReference type="PANTHER" id="PTHR44757">
    <property type="entry name" value="DIGUANYLATE CYCLASE DGCP"/>
    <property type="match status" value="1"/>
</dbReference>
<dbReference type="SUPFAM" id="SSF55785">
    <property type="entry name" value="PYP-like sensor domain (PAS domain)"/>
    <property type="match status" value="2"/>
</dbReference>
<reference evidence="6" key="1">
    <citation type="submission" date="2021-12" db="EMBL/GenBank/DDBJ databases">
        <title>Enterovibrio ZSDZ35 sp. nov. and Enterovibrio ZSDZ42 sp. nov., isolated from coastal seawater in Qingdao.</title>
        <authorList>
            <person name="Zhang P."/>
        </authorList>
    </citation>
    <scope>NUCLEOTIDE SEQUENCE</scope>
    <source>
        <strain evidence="6">ZSDZ42</strain>
    </source>
</reference>
<feature type="domain" description="PAS" evidence="2">
    <location>
        <begin position="496"/>
        <end position="547"/>
    </location>
</feature>
<dbReference type="Pfam" id="PF00990">
    <property type="entry name" value="GGDEF"/>
    <property type="match status" value="1"/>
</dbReference>
<dbReference type="InterPro" id="IPR000160">
    <property type="entry name" value="GGDEF_dom"/>
</dbReference>
<sequence>MRQIFKWFLLAFLLVKSGTALAAYQVLAVHSYHPDFFWTESLVRGIEQGIEGQDIDGQNIVVEHTYLDTKRIQSSEFMSELKKLYQARLKDHQYDAILTTDNAALWLVNALAAELGDIPVIFSGLNVPSYEPFQNIQRLSGVEELINVQDNLALIKTLHPDTQRVWFAVDDAFSSRAYWQAIEKQLVHADNFGLEVNRLHQLNFEDLTKRIAEFEPGDVVMFVSYFKDIDGAFMTHGDLLTQVTERAKVPVYGANSFMLPYGIIGGMMVDGEHHGKVQAQLLIEALLSPNMPPIVTDANQLMFEYNTAKKKQIDLTLFSQVVAVNQPPSFLFANRDAILSSMAIMLIAGVIIMVLTKHMRQQKRGERRLAQSRALFKGVFDQSHQYIALLDYQGRVVSANGAFQRVFPQWEVRESMPLWRWNDWLSGDRLKLHIESLIEGQTSRFEACLLSAQQNEVILDVALKALPDHGDADAQILFEARDVSQRKLAEQKLQRSEVEYRMLYEQQPVMLLTIDHQSRIQSVNQCATEWLGFSKRHMLGHKVTDFYADNSLPPRSLLGSKDRQRFGIWRREIRYRTSDGQERWIRESVRSTQVQSQLLLVGEDITENRRMEEQLRYQAQHDFLTGLFNRNYFELCLGDALRSATDEYFVHAMFYIDLDQFRVINDTVGHEAGDEALKQTAQALREMLPVGATLARLGGDEFAIICYQCDEAQALEQGKQILDALSEMDFYWNNTRLALGCSVGIRMLDKTAGTQQQVHAQADTACFAAKHDGRSRVHLYRPDDKELRRHEREMAFVNQIHAALAEDRLEVHAQTIESVSSRLKEKLYFEVLVRMRDREGNHVAPGLFIPAAERYNMAHLIDKRVIEKTLGWFESNPECIDDIAMISINLSGRSMSDAGFIAFLIDAVTTSKLPSTSICLEITETAAIGNLTDAIELFTKLKRLGCTIALDDFGSGLSSFGYLKRLPVDIIKIDGQFVRDIAEDETDYAMVRAIHELATQMGKKTVAEFVENEAILTRLKTLGVDYAQGYHFSRPKPMEALIKSESAQPSILAMK</sequence>
<dbReference type="PROSITE" id="PS50887">
    <property type="entry name" value="GGDEF"/>
    <property type="match status" value="1"/>
</dbReference>
<dbReference type="InterPro" id="IPR001633">
    <property type="entry name" value="EAL_dom"/>
</dbReference>
<proteinExistence type="predicted"/>
<dbReference type="SMART" id="SM00052">
    <property type="entry name" value="EAL"/>
    <property type="match status" value="1"/>
</dbReference>
<dbReference type="CDD" id="cd00130">
    <property type="entry name" value="PAS"/>
    <property type="match status" value="1"/>
</dbReference>
<dbReference type="SUPFAM" id="SSF55073">
    <property type="entry name" value="Nucleotide cyclase"/>
    <property type="match status" value="1"/>
</dbReference>
<dbReference type="CDD" id="cd01948">
    <property type="entry name" value="EAL"/>
    <property type="match status" value="1"/>
</dbReference>
<dbReference type="SUPFAM" id="SSF141868">
    <property type="entry name" value="EAL domain-like"/>
    <property type="match status" value="1"/>
</dbReference>
<evidence type="ECO:0000259" key="2">
    <source>
        <dbReference type="PROSITE" id="PS50112"/>
    </source>
</evidence>
<evidence type="ECO:0000313" key="7">
    <source>
        <dbReference type="Proteomes" id="UP001149400"/>
    </source>
</evidence>
<dbReference type="PROSITE" id="PS50883">
    <property type="entry name" value="EAL"/>
    <property type="match status" value="1"/>
</dbReference>
<feature type="domain" description="EAL" evidence="4">
    <location>
        <begin position="793"/>
        <end position="1049"/>
    </location>
</feature>
<organism evidence="6 7">
    <name type="scientific">Enterovibrio gelatinilyticus</name>
    <dbReference type="NCBI Taxonomy" id="2899819"/>
    <lineage>
        <taxon>Bacteria</taxon>
        <taxon>Pseudomonadati</taxon>
        <taxon>Pseudomonadota</taxon>
        <taxon>Gammaproteobacteria</taxon>
        <taxon>Vibrionales</taxon>
        <taxon>Vibrionaceae</taxon>
        <taxon>Enterovibrio</taxon>
    </lineage>
</organism>
<feature type="signal peptide" evidence="1">
    <location>
        <begin position="1"/>
        <end position="22"/>
    </location>
</feature>
<keyword evidence="1" id="KW-0732">Signal</keyword>
<feature type="domain" description="GGDEF" evidence="5">
    <location>
        <begin position="649"/>
        <end position="782"/>
    </location>
</feature>
<name>A0ABT5R7A3_9GAMM</name>
<dbReference type="InterPro" id="IPR043128">
    <property type="entry name" value="Rev_trsase/Diguanyl_cyclase"/>
</dbReference>
<evidence type="ECO:0000259" key="3">
    <source>
        <dbReference type="PROSITE" id="PS50113"/>
    </source>
</evidence>
<dbReference type="PROSITE" id="PS50113">
    <property type="entry name" value="PAC"/>
    <property type="match status" value="1"/>
</dbReference>
<evidence type="ECO:0000259" key="4">
    <source>
        <dbReference type="PROSITE" id="PS50883"/>
    </source>
</evidence>
<dbReference type="NCBIfam" id="TIGR00229">
    <property type="entry name" value="sensory_box"/>
    <property type="match status" value="1"/>
</dbReference>
<accession>A0ABT5R7A3</accession>
<dbReference type="InterPro" id="IPR035965">
    <property type="entry name" value="PAS-like_dom_sf"/>
</dbReference>
<dbReference type="Pfam" id="PF13426">
    <property type="entry name" value="PAS_9"/>
    <property type="match status" value="1"/>
</dbReference>
<evidence type="ECO:0000256" key="1">
    <source>
        <dbReference type="SAM" id="SignalP"/>
    </source>
</evidence>
<dbReference type="SMART" id="SM00267">
    <property type="entry name" value="GGDEF"/>
    <property type="match status" value="1"/>
</dbReference>
<feature type="domain" description="PAC" evidence="3">
    <location>
        <begin position="443"/>
        <end position="495"/>
    </location>
</feature>
<protein>
    <submittedName>
        <fullName evidence="6">EAL domain-containing protein</fullName>
    </submittedName>
</protein>
<dbReference type="Proteomes" id="UP001149400">
    <property type="component" value="Unassembled WGS sequence"/>
</dbReference>
<dbReference type="EMBL" id="JAJUBC010000032">
    <property type="protein sequence ID" value="MDD1795641.1"/>
    <property type="molecule type" value="Genomic_DNA"/>
</dbReference>
<dbReference type="Gene3D" id="3.30.450.20">
    <property type="entry name" value="PAS domain"/>
    <property type="match status" value="2"/>
</dbReference>
<feature type="chain" id="PRO_5045173638" evidence="1">
    <location>
        <begin position="23"/>
        <end position="1055"/>
    </location>
</feature>
<dbReference type="InterPro" id="IPR000014">
    <property type="entry name" value="PAS"/>
</dbReference>
<dbReference type="InterPro" id="IPR007487">
    <property type="entry name" value="ABC_transpt-TYRBP-like"/>
</dbReference>
<keyword evidence="7" id="KW-1185">Reference proteome</keyword>
<evidence type="ECO:0000313" key="6">
    <source>
        <dbReference type="EMBL" id="MDD1795641.1"/>
    </source>
</evidence>
<dbReference type="InterPro" id="IPR052155">
    <property type="entry name" value="Biofilm_reg_signaling"/>
</dbReference>
<dbReference type="Gene3D" id="3.30.70.270">
    <property type="match status" value="1"/>
</dbReference>